<name>A0ABT8FRG7_9MICO</name>
<sequence length="100" mass="11407">MRVMVDLDPRDVWRIQETAERLGVQPGDVLRDELATKRTFVAVRERVRRMVTEERKCDADIAAEMSYTPGRIAQIRRGLGLPANPRYPKRAATAAERQSA</sequence>
<protein>
    <submittedName>
        <fullName evidence="1">Uncharacterized protein</fullName>
    </submittedName>
</protein>
<keyword evidence="2" id="KW-1185">Reference proteome</keyword>
<dbReference type="Proteomes" id="UP001172731">
    <property type="component" value="Unassembled WGS sequence"/>
</dbReference>
<evidence type="ECO:0000313" key="2">
    <source>
        <dbReference type="Proteomes" id="UP001172731"/>
    </source>
</evidence>
<dbReference type="RefSeq" id="WP_301133038.1">
    <property type="nucleotide sequence ID" value="NZ_BAAAUQ010000019.1"/>
</dbReference>
<gene>
    <name evidence="1" type="ORF">KZC48_05815</name>
</gene>
<organism evidence="1 2">
    <name type="scientific">Microbacterium aurantiacum</name>
    <dbReference type="NCBI Taxonomy" id="162393"/>
    <lineage>
        <taxon>Bacteria</taxon>
        <taxon>Bacillati</taxon>
        <taxon>Actinomycetota</taxon>
        <taxon>Actinomycetes</taxon>
        <taxon>Micrococcales</taxon>
        <taxon>Microbacteriaceae</taxon>
        <taxon>Microbacterium</taxon>
    </lineage>
</organism>
<proteinExistence type="predicted"/>
<accession>A0ABT8FRG7</accession>
<dbReference type="EMBL" id="JAHWXI010000004">
    <property type="protein sequence ID" value="MDN4463914.1"/>
    <property type="molecule type" value="Genomic_DNA"/>
</dbReference>
<comment type="caution">
    <text evidence="1">The sequence shown here is derived from an EMBL/GenBank/DDBJ whole genome shotgun (WGS) entry which is preliminary data.</text>
</comment>
<reference evidence="1" key="1">
    <citation type="submission" date="2021-06" db="EMBL/GenBank/DDBJ databases">
        <title>Genome-based taxonomic framework of Microbacterium strains isolated from marine environment, the description of four new species and reclassification of four preexisting species.</title>
        <authorList>
            <person name="Lee S.D."/>
            <person name="Kim S.-M."/>
            <person name="Byeon Y.-S."/>
            <person name="Yang H.L."/>
            <person name="Kim I.S."/>
        </authorList>
    </citation>
    <scope>NUCLEOTIDE SEQUENCE</scope>
    <source>
        <strain evidence="1">KACC 20510</strain>
    </source>
</reference>
<evidence type="ECO:0000313" key="1">
    <source>
        <dbReference type="EMBL" id="MDN4463914.1"/>
    </source>
</evidence>